<keyword evidence="9" id="KW-1185">Reference proteome</keyword>
<keyword evidence="4 7" id="KW-0812">Transmembrane</keyword>
<evidence type="ECO:0000313" key="8">
    <source>
        <dbReference type="EMBL" id="MBC3918084.1"/>
    </source>
</evidence>
<feature type="transmembrane region" description="Helical" evidence="7">
    <location>
        <begin position="268"/>
        <end position="290"/>
    </location>
</feature>
<evidence type="ECO:0000256" key="6">
    <source>
        <dbReference type="ARBA" id="ARBA00023136"/>
    </source>
</evidence>
<reference evidence="8 9" key="1">
    <citation type="submission" date="2020-08" db="EMBL/GenBank/DDBJ databases">
        <title>Novel species isolated from subtropical streams in China.</title>
        <authorList>
            <person name="Lu H."/>
        </authorList>
    </citation>
    <scope>NUCLEOTIDE SEQUENCE [LARGE SCALE GENOMIC DNA]</scope>
    <source>
        <strain evidence="8 9">CY18W</strain>
    </source>
</reference>
<organism evidence="8 9">
    <name type="scientific">Undibacterium hunanense</name>
    <dbReference type="NCBI Taxonomy" id="2762292"/>
    <lineage>
        <taxon>Bacteria</taxon>
        <taxon>Pseudomonadati</taxon>
        <taxon>Pseudomonadota</taxon>
        <taxon>Betaproteobacteria</taxon>
        <taxon>Burkholderiales</taxon>
        <taxon>Oxalobacteraceae</taxon>
        <taxon>Undibacterium</taxon>
    </lineage>
</organism>
<evidence type="ECO:0000256" key="4">
    <source>
        <dbReference type="ARBA" id="ARBA00022692"/>
    </source>
</evidence>
<keyword evidence="5 7" id="KW-1133">Transmembrane helix</keyword>
<feature type="transmembrane region" description="Helical" evidence="7">
    <location>
        <begin position="387"/>
        <end position="406"/>
    </location>
</feature>
<feature type="transmembrane region" description="Helical" evidence="7">
    <location>
        <begin position="234"/>
        <end position="256"/>
    </location>
</feature>
<comment type="subcellular location">
    <subcellularLocation>
        <location evidence="1">Cell membrane</location>
        <topology evidence="1">Multi-pass membrane protein</topology>
    </subcellularLocation>
</comment>
<feature type="transmembrane region" description="Helical" evidence="7">
    <location>
        <begin position="356"/>
        <end position="381"/>
    </location>
</feature>
<feature type="transmembrane region" description="Helical" evidence="7">
    <location>
        <begin position="56"/>
        <end position="80"/>
    </location>
</feature>
<proteinExistence type="predicted"/>
<dbReference type="PANTHER" id="PTHR23513">
    <property type="entry name" value="INTEGRAL MEMBRANE EFFLUX PROTEIN-RELATED"/>
    <property type="match status" value="1"/>
</dbReference>
<feature type="transmembrane region" description="Helical" evidence="7">
    <location>
        <begin position="169"/>
        <end position="201"/>
    </location>
</feature>
<feature type="transmembrane region" description="Helical" evidence="7">
    <location>
        <begin position="324"/>
        <end position="344"/>
    </location>
</feature>
<dbReference type="Gene3D" id="1.20.1250.20">
    <property type="entry name" value="MFS general substrate transporter like domains"/>
    <property type="match status" value="1"/>
</dbReference>
<dbReference type="Proteomes" id="UP000650424">
    <property type="component" value="Unassembled WGS sequence"/>
</dbReference>
<evidence type="ECO:0000313" key="9">
    <source>
        <dbReference type="Proteomes" id="UP000650424"/>
    </source>
</evidence>
<dbReference type="EMBL" id="JACOGF010000005">
    <property type="protein sequence ID" value="MBC3918084.1"/>
    <property type="molecule type" value="Genomic_DNA"/>
</dbReference>
<dbReference type="SUPFAM" id="SSF103473">
    <property type="entry name" value="MFS general substrate transporter"/>
    <property type="match status" value="1"/>
</dbReference>
<comment type="caution">
    <text evidence="8">The sequence shown here is derived from an EMBL/GenBank/DDBJ whole genome shotgun (WGS) entry which is preliminary data.</text>
</comment>
<keyword evidence="6 7" id="KW-0472">Membrane</keyword>
<keyword evidence="3" id="KW-1003">Cell membrane</keyword>
<accession>A0ABR6ZQI5</accession>
<protein>
    <submittedName>
        <fullName evidence="8">MFS transporter</fullName>
    </submittedName>
</protein>
<evidence type="ECO:0000256" key="7">
    <source>
        <dbReference type="SAM" id="Phobius"/>
    </source>
</evidence>
<dbReference type="CDD" id="cd06173">
    <property type="entry name" value="MFS_MefA_like"/>
    <property type="match status" value="1"/>
</dbReference>
<evidence type="ECO:0000256" key="2">
    <source>
        <dbReference type="ARBA" id="ARBA00022448"/>
    </source>
</evidence>
<dbReference type="InterPro" id="IPR010290">
    <property type="entry name" value="TM_effector"/>
</dbReference>
<evidence type="ECO:0000256" key="3">
    <source>
        <dbReference type="ARBA" id="ARBA00022475"/>
    </source>
</evidence>
<feature type="transmembrane region" description="Helical" evidence="7">
    <location>
        <begin position="302"/>
        <end position="318"/>
    </location>
</feature>
<name>A0ABR6ZQI5_9BURK</name>
<evidence type="ECO:0000256" key="1">
    <source>
        <dbReference type="ARBA" id="ARBA00004651"/>
    </source>
</evidence>
<dbReference type="PANTHER" id="PTHR23513:SF11">
    <property type="entry name" value="STAPHYLOFERRIN A TRANSPORTER"/>
    <property type="match status" value="1"/>
</dbReference>
<feature type="transmembrane region" description="Helical" evidence="7">
    <location>
        <begin position="101"/>
        <end position="124"/>
    </location>
</feature>
<evidence type="ECO:0000256" key="5">
    <source>
        <dbReference type="ARBA" id="ARBA00022989"/>
    </source>
</evidence>
<dbReference type="InterPro" id="IPR036259">
    <property type="entry name" value="MFS_trans_sf"/>
</dbReference>
<sequence>METAHSETTHFSASFALLKTRRFGTFWFASLLSNIGTWAQQVAQPWLLLSLGASSFMIGLDAFALGAPAFFLTLFGGVLADRADRRRIISIFQSIQMLCPTLLVVLLLTGTVHPWIIICLSLVVGVTDALSMPSFQSIVPSLVERSQIAQGLALNSIQFNLSRILGPSIAGVLLVSVGAAGCFTISAVSYLPFIAVALWILPRGKTTADASTATSGQGLFSGARDIVADPNLRGALITVLTTSFLCSPLITFTPVLVKESLHGDASHFSIGMASFGVGGMLGAFSLLLISRHIDLRNFSSKLAALYGLTLVLAGLNTWNWGLPVLLVFAGLCMTASNTAANSLLQASASPQLRGQTVSLYMLAMRGGLSAGSLLTGISVHLTGVRTALIINGCLAVAIHVYTGWAWQRTSKVVITS</sequence>
<dbReference type="RefSeq" id="WP_186947362.1">
    <property type="nucleotide sequence ID" value="NZ_JACOGF010000005.1"/>
</dbReference>
<gene>
    <name evidence="8" type="ORF">H8L32_11400</name>
</gene>
<keyword evidence="2" id="KW-0813">Transport</keyword>
<dbReference type="Pfam" id="PF05977">
    <property type="entry name" value="MFS_3"/>
    <property type="match status" value="1"/>
</dbReference>